<keyword evidence="10" id="KW-1185">Reference proteome</keyword>
<protein>
    <submittedName>
        <fullName evidence="9">Type IV conjugative transfer system coupling protein TraD</fullName>
    </submittedName>
</protein>
<dbReference type="Pfam" id="PF10412">
    <property type="entry name" value="TrwB_AAD_bind"/>
    <property type="match status" value="1"/>
</dbReference>
<dbReference type="PANTHER" id="PTHR37937:SF1">
    <property type="entry name" value="CONJUGATIVE TRANSFER: DNA TRANSPORT"/>
    <property type="match status" value="1"/>
</dbReference>
<dbReference type="GO" id="GO:0005886">
    <property type="term" value="C:plasma membrane"/>
    <property type="evidence" value="ECO:0007669"/>
    <property type="project" value="UniProtKB-SubCell"/>
</dbReference>
<dbReference type="AlphaFoldDB" id="A0A397P8V9"/>
<feature type="transmembrane region" description="Helical" evidence="7">
    <location>
        <begin position="29"/>
        <end position="50"/>
    </location>
</feature>
<evidence type="ECO:0000256" key="2">
    <source>
        <dbReference type="ARBA" id="ARBA00022475"/>
    </source>
</evidence>
<evidence type="ECO:0000256" key="3">
    <source>
        <dbReference type="ARBA" id="ARBA00022692"/>
    </source>
</evidence>
<proteinExistence type="predicted"/>
<feature type="compositionally biased region" description="Low complexity" evidence="6">
    <location>
        <begin position="586"/>
        <end position="602"/>
    </location>
</feature>
<keyword evidence="2" id="KW-1003">Cell membrane</keyword>
<evidence type="ECO:0000259" key="8">
    <source>
        <dbReference type="Pfam" id="PF10412"/>
    </source>
</evidence>
<evidence type="ECO:0000256" key="1">
    <source>
        <dbReference type="ARBA" id="ARBA00004651"/>
    </source>
</evidence>
<keyword evidence="3 7" id="KW-0812">Transmembrane</keyword>
<comment type="subcellular location">
    <subcellularLocation>
        <location evidence="1">Cell membrane</location>
        <topology evidence="1">Multi-pass membrane protein</topology>
    </subcellularLocation>
</comment>
<evidence type="ECO:0000313" key="9">
    <source>
        <dbReference type="EMBL" id="RIA46016.1"/>
    </source>
</evidence>
<feature type="compositionally biased region" description="Low complexity" evidence="6">
    <location>
        <begin position="630"/>
        <end position="644"/>
    </location>
</feature>
<dbReference type="PANTHER" id="PTHR37937">
    <property type="entry name" value="CONJUGATIVE TRANSFER: DNA TRANSPORT"/>
    <property type="match status" value="1"/>
</dbReference>
<evidence type="ECO:0000256" key="4">
    <source>
        <dbReference type="ARBA" id="ARBA00022989"/>
    </source>
</evidence>
<evidence type="ECO:0000256" key="6">
    <source>
        <dbReference type="SAM" id="MobiDB-lite"/>
    </source>
</evidence>
<feature type="transmembrane region" description="Helical" evidence="7">
    <location>
        <begin position="115"/>
        <end position="137"/>
    </location>
</feature>
<sequence length="715" mass="78096">MSIFRNDTLGSWTRGGQAIVHNVRMTTQVFFQTFLAGLALWVIGTGWYAFEKSNEYQRFVLVKLVEATFKVDAAPGTNDPVLFRTPEGRQYWTSADALLESGVVKQALLKLETDLIHGALLAGLFALAALAWAWFYFTRTGKGLGSNEYLRGARFGTVAQVRRALWRQKKGCLAIGGVAVPDAFEPEHILLVGAPGTGKTNAIITMLAGIRKQGKRAIVYDTAGSFVEKFYRPGRDILLNPLDERTAIWSPWVDVPKEYHYDQIAESTIPDKHGDPFWSKAARGTLVAVLRKLARQQHTLISVLLDRVLRSPLTDLAAFVKGTDAAAFISTEGERTSAGIQAELASVMRSFSYLDDTEDGFSIRRWVENEEDDSWLFITVKADQLPSLRPLITVWLDIAISAIMSLTPDRDRRLYCVIDELPTLQKLPSLSDFLARARKYGGCGVLGFQSYPQLEATYGIQDAAAITGYCSTWVALRANDTTTAKHVSENLGQVEQVEANEGMSYGVNDMRDGVNLSRMQVTRPLVMHTEVTNLPNFSGYLRFGRNLPVVRFTDRYNALPTVAQAFIERTEAPKRLPQGKTIITQARAARHAAQAAAEQARAGGNAPPPSSSPSSAPPSQGDLFGKEKTPPTTEPIEPIQPQTPDGEAEGVEALGPAVPDVPDSNGDFATGDMDPDSEPMTATPVTLLGASRGSVRVALASHDRADGAREQAKPA</sequence>
<evidence type="ECO:0000313" key="10">
    <source>
        <dbReference type="Proteomes" id="UP000266568"/>
    </source>
</evidence>
<dbReference type="SUPFAM" id="SSF52540">
    <property type="entry name" value="P-loop containing nucleoside triphosphate hydrolases"/>
    <property type="match status" value="1"/>
</dbReference>
<evidence type="ECO:0000256" key="5">
    <source>
        <dbReference type="ARBA" id="ARBA00023136"/>
    </source>
</evidence>
<reference evidence="9 10" key="1">
    <citation type="submission" date="2018-08" db="EMBL/GenBank/DDBJ databases">
        <title>Genomic Encyclopedia of Type Strains, Phase IV (KMG-IV): sequencing the most valuable type-strain genomes for metagenomic binning, comparative biology and taxonomic classification.</title>
        <authorList>
            <person name="Goeker M."/>
        </authorList>
    </citation>
    <scope>NUCLEOTIDE SEQUENCE [LARGE SCALE GENOMIC DNA]</scope>
    <source>
        <strain evidence="9 10">DSM 25527</strain>
    </source>
</reference>
<keyword evidence="5 7" id="KW-0472">Membrane</keyword>
<gene>
    <name evidence="9" type="ORF">DFR49_0545</name>
</gene>
<organism evidence="9 10">
    <name type="scientific">Hephaestia caeni</name>
    <dbReference type="NCBI Taxonomy" id="645617"/>
    <lineage>
        <taxon>Bacteria</taxon>
        <taxon>Pseudomonadati</taxon>
        <taxon>Pseudomonadota</taxon>
        <taxon>Alphaproteobacteria</taxon>
        <taxon>Sphingomonadales</taxon>
        <taxon>Sphingomonadaceae</taxon>
        <taxon>Hephaestia</taxon>
    </lineage>
</organism>
<dbReference type="InterPro" id="IPR019476">
    <property type="entry name" value="T4SS_TraD_DNA-bd"/>
</dbReference>
<feature type="region of interest" description="Disordered" evidence="6">
    <location>
        <begin position="586"/>
        <end position="692"/>
    </location>
</feature>
<evidence type="ECO:0000256" key="7">
    <source>
        <dbReference type="SAM" id="Phobius"/>
    </source>
</evidence>
<dbReference type="EMBL" id="QXDC01000002">
    <property type="protein sequence ID" value="RIA46016.1"/>
    <property type="molecule type" value="Genomic_DNA"/>
</dbReference>
<dbReference type="Gene3D" id="3.40.50.300">
    <property type="entry name" value="P-loop containing nucleotide triphosphate hydrolases"/>
    <property type="match status" value="2"/>
</dbReference>
<comment type="caution">
    <text evidence="9">The sequence shown here is derived from an EMBL/GenBank/DDBJ whole genome shotgun (WGS) entry which is preliminary data.</text>
</comment>
<dbReference type="CDD" id="cd01120">
    <property type="entry name" value="RecA-like_superfamily"/>
    <property type="match status" value="1"/>
</dbReference>
<dbReference type="InterPro" id="IPR051539">
    <property type="entry name" value="T4SS-coupling_protein"/>
</dbReference>
<dbReference type="OrthoDB" id="102453at2"/>
<name>A0A397P8V9_9SPHN</name>
<keyword evidence="4 7" id="KW-1133">Transmembrane helix</keyword>
<dbReference type="CDD" id="cd01127">
    <property type="entry name" value="TrwB_TraG_TraD_VirD4"/>
    <property type="match status" value="1"/>
</dbReference>
<accession>A0A397P8V9</accession>
<dbReference type="RefSeq" id="WP_004211532.1">
    <property type="nucleotide sequence ID" value="NZ_QXDC01000002.1"/>
</dbReference>
<dbReference type="InterPro" id="IPR027417">
    <property type="entry name" value="P-loop_NTPase"/>
</dbReference>
<dbReference type="Proteomes" id="UP000266568">
    <property type="component" value="Unassembled WGS sequence"/>
</dbReference>
<feature type="domain" description="Type IV secretion system coupling protein TraD DNA-binding" evidence="8">
    <location>
        <begin position="173"/>
        <end position="553"/>
    </location>
</feature>